<dbReference type="Proteomes" id="UP000031668">
    <property type="component" value="Unassembled WGS sequence"/>
</dbReference>
<accession>A0A0C2NDK4</accession>
<name>A0A0C2NDK4_THEKT</name>
<protein>
    <submittedName>
        <fullName evidence="1">Uncharacterized protein</fullName>
    </submittedName>
</protein>
<evidence type="ECO:0000313" key="2">
    <source>
        <dbReference type="Proteomes" id="UP000031668"/>
    </source>
</evidence>
<proteinExistence type="predicted"/>
<evidence type="ECO:0000313" key="1">
    <source>
        <dbReference type="EMBL" id="KII72047.1"/>
    </source>
</evidence>
<comment type="caution">
    <text evidence="1">The sequence shown here is derived from an EMBL/GenBank/DDBJ whole genome shotgun (WGS) entry which is preliminary data.</text>
</comment>
<gene>
    <name evidence="1" type="ORF">RF11_05937</name>
</gene>
<keyword evidence="2" id="KW-1185">Reference proteome</keyword>
<dbReference type="EMBL" id="JWZT01001432">
    <property type="protein sequence ID" value="KII72047.1"/>
    <property type="molecule type" value="Genomic_DNA"/>
</dbReference>
<sequence length="313" mass="36434">MTIAEFKFYKTIVIAFKAALKKNYKENIPQMTPLVASSIIQDIPACRSVELSRVLKHPLHRCLFLGMLTSLRGIDSLNDCRNYDIKTLLFLDYTWFYTEIDDFTGIKSPLDEKYKTVFICHTDNEAVLKAIFHTPGVEIAPEVKRCSSTVENMISKSEEEFHRNPIVLHDDLLWRLGRSHFFSKIDLAVTYHLVSLVPESENIHEDTFKLFATKNEHEEILFSGRKNLLKLNFPCYVSNPSIVGKAEYVIFVFVQMYKASLQRKQIRMRLDIYQIGIKKGTRRQKNNSKLWMMQNASYEDLAEFKPPSPYVTQ</sequence>
<dbReference type="AlphaFoldDB" id="A0A0C2NDK4"/>
<reference evidence="1 2" key="1">
    <citation type="journal article" date="2014" name="Genome Biol. Evol.">
        <title>The genome of the myxosporean Thelohanellus kitauei shows adaptations to nutrient acquisition within its fish host.</title>
        <authorList>
            <person name="Yang Y."/>
            <person name="Xiong J."/>
            <person name="Zhou Z."/>
            <person name="Huo F."/>
            <person name="Miao W."/>
            <person name="Ran C."/>
            <person name="Liu Y."/>
            <person name="Zhang J."/>
            <person name="Feng J."/>
            <person name="Wang M."/>
            <person name="Wang M."/>
            <person name="Wang L."/>
            <person name="Yao B."/>
        </authorList>
    </citation>
    <scope>NUCLEOTIDE SEQUENCE [LARGE SCALE GENOMIC DNA]</scope>
    <source>
        <strain evidence="1">Wuqing</strain>
    </source>
</reference>
<organism evidence="1 2">
    <name type="scientific">Thelohanellus kitauei</name>
    <name type="common">Myxosporean</name>
    <dbReference type="NCBI Taxonomy" id="669202"/>
    <lineage>
        <taxon>Eukaryota</taxon>
        <taxon>Metazoa</taxon>
        <taxon>Cnidaria</taxon>
        <taxon>Myxozoa</taxon>
        <taxon>Myxosporea</taxon>
        <taxon>Bivalvulida</taxon>
        <taxon>Platysporina</taxon>
        <taxon>Myxobolidae</taxon>
        <taxon>Thelohanellus</taxon>
    </lineage>
</organism>